<keyword evidence="5" id="KW-1185">Reference proteome</keyword>
<dbReference type="EMBL" id="VOAJ01005700">
    <property type="protein sequence ID" value="KAF0873734.1"/>
    <property type="molecule type" value="Genomic_DNA"/>
</dbReference>
<organism evidence="4 5">
    <name type="scientific">Crocuta crocuta</name>
    <name type="common">Spotted hyena</name>
    <dbReference type="NCBI Taxonomy" id="9678"/>
    <lineage>
        <taxon>Eukaryota</taxon>
        <taxon>Metazoa</taxon>
        <taxon>Chordata</taxon>
        <taxon>Craniata</taxon>
        <taxon>Vertebrata</taxon>
        <taxon>Euteleostomi</taxon>
        <taxon>Mammalia</taxon>
        <taxon>Eutheria</taxon>
        <taxon>Laurasiatheria</taxon>
        <taxon>Carnivora</taxon>
        <taxon>Feliformia</taxon>
        <taxon>Hyaenidae</taxon>
        <taxon>Crocuta</taxon>
    </lineage>
</organism>
<dbReference type="PANTHER" id="PTHR11905:SF125">
    <property type="entry name" value="ADAM DEC1"/>
    <property type="match status" value="1"/>
</dbReference>
<name>A0A6G1ADT4_CROCR</name>
<dbReference type="AlphaFoldDB" id="A0A6G1ADT4"/>
<feature type="active site" evidence="2">
    <location>
        <position position="351"/>
    </location>
</feature>
<dbReference type="PROSITE" id="PS50215">
    <property type="entry name" value="ADAM_MEPRO"/>
    <property type="match status" value="1"/>
</dbReference>
<feature type="non-terminal residue" evidence="4">
    <location>
        <position position="1"/>
    </location>
</feature>
<dbReference type="Pfam" id="PF01562">
    <property type="entry name" value="Pep_M12B_propep"/>
    <property type="match status" value="1"/>
</dbReference>
<evidence type="ECO:0000256" key="2">
    <source>
        <dbReference type="PROSITE-ProRule" id="PRU00276"/>
    </source>
</evidence>
<accession>A0A6G1ADT4</accession>
<feature type="non-terminal residue" evidence="4">
    <location>
        <position position="438"/>
    </location>
</feature>
<dbReference type="InterPro" id="IPR002870">
    <property type="entry name" value="Peptidase_M12B_N"/>
</dbReference>
<feature type="disulfide bond" evidence="2">
    <location>
        <begin position="367"/>
        <end position="372"/>
    </location>
</feature>
<protein>
    <submittedName>
        <fullName evidence="4">ADA28 protein</fullName>
    </submittedName>
</protein>
<keyword evidence="1 2" id="KW-1015">Disulfide bond</keyword>
<evidence type="ECO:0000313" key="4">
    <source>
        <dbReference type="EMBL" id="KAF0873734.1"/>
    </source>
</evidence>
<dbReference type="GO" id="GO:0004222">
    <property type="term" value="F:metalloendopeptidase activity"/>
    <property type="evidence" value="ECO:0007669"/>
    <property type="project" value="InterPro"/>
</dbReference>
<dbReference type="PANTHER" id="PTHR11905">
    <property type="entry name" value="ADAM A DISINTEGRIN AND METALLOPROTEASE DOMAIN"/>
    <property type="match status" value="1"/>
</dbReference>
<evidence type="ECO:0000256" key="1">
    <source>
        <dbReference type="ARBA" id="ARBA00023157"/>
    </source>
</evidence>
<dbReference type="FunFam" id="3.40.390.10:FF:000002">
    <property type="entry name" value="Disintegrin and metalloproteinase domain-containing protein 22"/>
    <property type="match status" value="1"/>
</dbReference>
<dbReference type="InterPro" id="IPR001590">
    <property type="entry name" value="Peptidase_M12B"/>
</dbReference>
<dbReference type="InterPro" id="IPR024079">
    <property type="entry name" value="MetalloPept_cat_dom_sf"/>
</dbReference>
<dbReference type="Gene3D" id="3.40.390.10">
    <property type="entry name" value="Collagenase (Catalytic Domain)"/>
    <property type="match status" value="1"/>
</dbReference>
<comment type="caution">
    <text evidence="4">The sequence shown here is derived from an EMBL/GenBank/DDBJ whole genome shotgun (WGS) entry which is preliminary data.</text>
</comment>
<comment type="caution">
    <text evidence="2">Lacks conserved residue(s) required for the propagation of feature annotation.</text>
</comment>
<evidence type="ECO:0000313" key="5">
    <source>
        <dbReference type="Proteomes" id="UP000475037"/>
    </source>
</evidence>
<dbReference type="SUPFAM" id="SSF55486">
    <property type="entry name" value="Metalloproteases ('zincins'), catalytic domain"/>
    <property type="match status" value="1"/>
</dbReference>
<gene>
    <name evidence="4" type="primary">Adam28_0</name>
    <name evidence="4" type="ORF">FOF47_R08960</name>
</gene>
<dbReference type="Proteomes" id="UP000475037">
    <property type="component" value="Unassembled WGS sequence"/>
</dbReference>
<reference evidence="4 5" key="1">
    <citation type="submission" date="2019-11" db="EMBL/GenBank/DDBJ databases">
        <authorList>
            <person name="Yang C."/>
            <person name="Li F."/>
        </authorList>
    </citation>
    <scope>NUCLEOTIDE SEQUENCE [LARGE SCALE GENOMIC DNA]</scope>
    <source>
        <strain evidence="4">KB4526</strain>
        <tissue evidence="4">Muscle</tissue>
    </source>
</reference>
<feature type="domain" description="Peptidase M12B" evidence="3">
    <location>
        <begin position="215"/>
        <end position="410"/>
    </location>
</feature>
<dbReference type="InterPro" id="IPR034027">
    <property type="entry name" value="Reprolysin_adamalysin"/>
</dbReference>
<dbReference type="CDD" id="cd04269">
    <property type="entry name" value="ZnMc_adamalysin_II_like"/>
    <property type="match status" value="1"/>
</dbReference>
<proteinExistence type="predicted"/>
<evidence type="ECO:0000259" key="3">
    <source>
        <dbReference type="PROSITE" id="PS50215"/>
    </source>
</evidence>
<sequence length="438" mass="49920">SKTNQPKPKQNQRLLTVLYQYYLSFSLAMAIKQTPELELYEVVRPKKLHILHTRKIQDNQTENGKEERYEPELQYQITLNGEEVVLHLQKSKHLLGPDYTETYYSSTGEEITTSPQNMEHCHYKGHILNEKDSVASISTCNGLRGHFTYHDRRYMIKPLKSTDQEEHAVITYSQEDLDLANHTCGVRNVGRKHGHIRTSRSLSNPEQEDFLQAKKYIDLFLVLDNTFYNIYKGNLTLIRSFLFDVMNLLNVIYNTIDIQVALVGMEIWSDIDKIKVVPRTGVTFTNFLNWHHSNLEKMKAHDHAQLLSGIGFNNRHVGMAASNSLCSPSSVAVIEAKKKNSVALVGVMSHELGHVLGMPDVPYYTKCPSGSCVMNQYLSSKFPKDFSTSCRSHFERYILSKNPKCLLQAPIPKNIITKPVCGNQLLEVGEDCDCGPPK</sequence>
<dbReference type="Pfam" id="PF01421">
    <property type="entry name" value="Reprolysin"/>
    <property type="match status" value="1"/>
</dbReference>
<dbReference type="GO" id="GO:0006508">
    <property type="term" value="P:proteolysis"/>
    <property type="evidence" value="ECO:0007669"/>
    <property type="project" value="InterPro"/>
</dbReference>